<dbReference type="Proteomes" id="UP000813427">
    <property type="component" value="Unassembled WGS sequence"/>
</dbReference>
<dbReference type="GO" id="GO:0019148">
    <property type="term" value="F:D-cysteine desulfhydrase activity"/>
    <property type="evidence" value="ECO:0007669"/>
    <property type="project" value="TreeGrafter"/>
</dbReference>
<dbReference type="PIRSF" id="PIRSF006278">
    <property type="entry name" value="ACCD_DCysDesulf"/>
    <property type="match status" value="1"/>
</dbReference>
<dbReference type="OrthoDB" id="10266364at2759"/>
<dbReference type="InterPro" id="IPR001926">
    <property type="entry name" value="TrpB-like_PALP"/>
</dbReference>
<evidence type="ECO:0000256" key="4">
    <source>
        <dbReference type="PIRSR" id="PIRSR006278-1"/>
    </source>
</evidence>
<dbReference type="InterPro" id="IPR036052">
    <property type="entry name" value="TrpB-like_PALP_sf"/>
</dbReference>
<evidence type="ECO:0000256" key="5">
    <source>
        <dbReference type="PIRSR" id="PIRSR006278-2"/>
    </source>
</evidence>
<protein>
    <submittedName>
        <fullName evidence="7">Tryptophan synthase beta subunit-like PLP-dependent enzyme</fullName>
    </submittedName>
</protein>
<dbReference type="Gene3D" id="3.40.50.1100">
    <property type="match status" value="2"/>
</dbReference>
<comment type="cofactor">
    <cofactor evidence="1">
        <name>pyridoxal 5'-phosphate</name>
        <dbReference type="ChEBI" id="CHEBI:597326"/>
    </cofactor>
</comment>
<reference evidence="7" key="1">
    <citation type="journal article" date="2021" name="Nat. Commun.">
        <title>Genetic determinants of endophytism in the Arabidopsis root mycobiome.</title>
        <authorList>
            <person name="Mesny F."/>
            <person name="Miyauchi S."/>
            <person name="Thiergart T."/>
            <person name="Pickel B."/>
            <person name="Atanasova L."/>
            <person name="Karlsson M."/>
            <person name="Huettel B."/>
            <person name="Barry K.W."/>
            <person name="Haridas S."/>
            <person name="Chen C."/>
            <person name="Bauer D."/>
            <person name="Andreopoulos W."/>
            <person name="Pangilinan J."/>
            <person name="LaButti K."/>
            <person name="Riley R."/>
            <person name="Lipzen A."/>
            <person name="Clum A."/>
            <person name="Drula E."/>
            <person name="Henrissat B."/>
            <person name="Kohler A."/>
            <person name="Grigoriev I.V."/>
            <person name="Martin F.M."/>
            <person name="Hacquard S."/>
        </authorList>
    </citation>
    <scope>NUCLEOTIDE SEQUENCE</scope>
    <source>
        <strain evidence="7">MPI-SDFR-AT-0068</strain>
    </source>
</reference>
<dbReference type="EMBL" id="JAGPXF010000001">
    <property type="protein sequence ID" value="KAH7261663.1"/>
    <property type="molecule type" value="Genomic_DNA"/>
</dbReference>
<keyword evidence="3 5" id="KW-0663">Pyridoxal phosphate</keyword>
<organism evidence="7 8">
    <name type="scientific">Fusarium tricinctum</name>
    <dbReference type="NCBI Taxonomy" id="61284"/>
    <lineage>
        <taxon>Eukaryota</taxon>
        <taxon>Fungi</taxon>
        <taxon>Dikarya</taxon>
        <taxon>Ascomycota</taxon>
        <taxon>Pezizomycotina</taxon>
        <taxon>Sordariomycetes</taxon>
        <taxon>Hypocreomycetidae</taxon>
        <taxon>Hypocreales</taxon>
        <taxon>Nectriaceae</taxon>
        <taxon>Fusarium</taxon>
        <taxon>Fusarium tricinctum species complex</taxon>
    </lineage>
</organism>
<dbReference type="PANTHER" id="PTHR43780:SF2">
    <property type="entry name" value="1-AMINOCYCLOPROPANE-1-CARBOXYLATE DEAMINASE-RELATED"/>
    <property type="match status" value="1"/>
</dbReference>
<dbReference type="AlphaFoldDB" id="A0A8K0S5T4"/>
<evidence type="ECO:0000256" key="2">
    <source>
        <dbReference type="ARBA" id="ARBA00008639"/>
    </source>
</evidence>
<dbReference type="InterPro" id="IPR027278">
    <property type="entry name" value="ACCD_DCysDesulf"/>
</dbReference>
<evidence type="ECO:0000256" key="3">
    <source>
        <dbReference type="ARBA" id="ARBA00022898"/>
    </source>
</evidence>
<comment type="similarity">
    <text evidence="2">Belongs to the ACC deaminase/D-cysteine desulfhydrase family.</text>
</comment>
<evidence type="ECO:0000313" key="8">
    <source>
        <dbReference type="Proteomes" id="UP000813427"/>
    </source>
</evidence>
<gene>
    <name evidence="7" type="ORF">BKA59DRAFT_518647</name>
</gene>
<dbReference type="Pfam" id="PF00291">
    <property type="entry name" value="PALP"/>
    <property type="match status" value="1"/>
</dbReference>
<accession>A0A8K0S5T4</accession>
<comment type="caution">
    <text evidence="7">The sequence shown here is derived from an EMBL/GenBank/DDBJ whole genome shotgun (WGS) entry which is preliminary data.</text>
</comment>
<proteinExistence type="inferred from homology"/>
<feature type="domain" description="Tryptophan synthase beta chain-like PALP" evidence="6">
    <location>
        <begin position="36"/>
        <end position="328"/>
    </location>
</feature>
<feature type="modified residue" description="N6-(pyridoxal phosphate)lysine" evidence="5">
    <location>
        <position position="57"/>
    </location>
</feature>
<dbReference type="SUPFAM" id="SSF53686">
    <property type="entry name" value="Tryptophan synthase beta subunit-like PLP-dependent enzymes"/>
    <property type="match status" value="1"/>
</dbReference>
<evidence type="ECO:0000313" key="7">
    <source>
        <dbReference type="EMBL" id="KAH7261663.1"/>
    </source>
</evidence>
<name>A0A8K0S5T4_9HYPO</name>
<feature type="active site" description="Nucleophile" evidence="4">
    <location>
        <position position="84"/>
    </location>
</feature>
<keyword evidence="8" id="KW-1185">Reference proteome</keyword>
<evidence type="ECO:0000259" key="6">
    <source>
        <dbReference type="Pfam" id="PF00291"/>
    </source>
</evidence>
<sequence length="340" mass="36229">MASLPAPFRDIPRAKLLFDRPLVIEPLSQLTATLCNGVHLWIQREDCSSGLAFGGNKVRKLEYILADALIRGADTVVTTGGIQSNHMSQTAAAAVRLGLEVALYPRSLAEAKDVDYNYAGNVQVQSIIGAERFAIDTSEESVINTLKKRGKNPYSIPTGASSHPLGGLGFARWAFELLEQELMLGMTFDIIVVAAGSGSTLGGMVAGFKLAQKVGRQTSVKRLIGFSIFNPSAKETAELVLGIAKATASKIGLSPDEITTDDFEIDSSYLGGGYGNLDNLTVEGIKELARLEGILTDPVYTGKAFTGMLHNARSGQYSGKNVLFCHTGGQAALSAYPQLR</sequence>
<dbReference type="PANTHER" id="PTHR43780">
    <property type="entry name" value="1-AMINOCYCLOPROPANE-1-CARBOXYLATE DEAMINASE-RELATED"/>
    <property type="match status" value="1"/>
</dbReference>
<evidence type="ECO:0000256" key="1">
    <source>
        <dbReference type="ARBA" id="ARBA00001933"/>
    </source>
</evidence>